<reference evidence="2" key="1">
    <citation type="submission" date="2022-12" db="EMBL/GenBank/DDBJ databases">
        <title>Draft genome assemblies for two species of Escallonia (Escalloniales).</title>
        <authorList>
            <person name="Chanderbali A."/>
            <person name="Dervinis C."/>
            <person name="Anghel I."/>
            <person name="Soltis D."/>
            <person name="Soltis P."/>
            <person name="Zapata F."/>
        </authorList>
    </citation>
    <scope>NUCLEOTIDE SEQUENCE</scope>
    <source>
        <strain evidence="2">UCBG92.1500</strain>
        <tissue evidence="2">Leaf</tissue>
    </source>
</reference>
<dbReference type="InterPro" id="IPR010839">
    <property type="entry name" value="AtuA_N"/>
</dbReference>
<proteinExistence type="predicted"/>
<dbReference type="PANTHER" id="PTHR47472:SF1">
    <property type="entry name" value="DUF1446-DOMAIN-CONTAINING PROTEIN"/>
    <property type="match status" value="1"/>
</dbReference>
<comment type="caution">
    <text evidence="2">The sequence shown here is derived from an EMBL/GenBank/DDBJ whole genome shotgun (WGS) entry which is preliminary data.</text>
</comment>
<name>A0AA88UC35_9ASTE</name>
<keyword evidence="3" id="KW-1185">Reference proteome</keyword>
<evidence type="ECO:0000313" key="2">
    <source>
        <dbReference type="EMBL" id="KAK2976546.1"/>
    </source>
</evidence>
<dbReference type="PANTHER" id="PTHR47472">
    <property type="entry name" value="PROPIONYL-COA CARBOXYLASE"/>
    <property type="match status" value="1"/>
</dbReference>
<dbReference type="EMBL" id="JAVXUO010002062">
    <property type="protein sequence ID" value="KAK2976546.1"/>
    <property type="molecule type" value="Genomic_DNA"/>
</dbReference>
<dbReference type="Pfam" id="PF07287">
    <property type="entry name" value="AtuA"/>
    <property type="match status" value="1"/>
</dbReference>
<evidence type="ECO:0000313" key="3">
    <source>
        <dbReference type="Proteomes" id="UP001187471"/>
    </source>
</evidence>
<sequence length="194" mass="20406">MLLLLPLAVERGVCIITNMGATNPFGAQEKVLGIASKLGFSITVGVAHQYAIDIAGLEQHLRNVGGGSSMYLGAATIVRCLEKYKPNVIITSRVVDASLFLAPMGSLAGHLLECGCQLTGGYFMHPGDKHREISLPDLLDLSLPFAEVSSDGKVCVAKADGSGGLLNFSTCAEQLLYEVGDPGAYVTPDVLIKQ</sequence>
<accession>A0AA88UC35</accession>
<organism evidence="2 3">
    <name type="scientific">Escallonia rubra</name>
    <dbReference type="NCBI Taxonomy" id="112253"/>
    <lineage>
        <taxon>Eukaryota</taxon>
        <taxon>Viridiplantae</taxon>
        <taxon>Streptophyta</taxon>
        <taxon>Embryophyta</taxon>
        <taxon>Tracheophyta</taxon>
        <taxon>Spermatophyta</taxon>
        <taxon>Magnoliopsida</taxon>
        <taxon>eudicotyledons</taxon>
        <taxon>Gunneridae</taxon>
        <taxon>Pentapetalae</taxon>
        <taxon>asterids</taxon>
        <taxon>campanulids</taxon>
        <taxon>Escalloniales</taxon>
        <taxon>Escalloniaceae</taxon>
        <taxon>Escallonia</taxon>
    </lineage>
</organism>
<protein>
    <recommendedName>
        <fullName evidence="1">Acyclic terpene utilisation N-terminal domain-containing protein</fullName>
    </recommendedName>
</protein>
<dbReference type="Proteomes" id="UP001187471">
    <property type="component" value="Unassembled WGS sequence"/>
</dbReference>
<feature type="domain" description="Acyclic terpene utilisation N-terminal" evidence="1">
    <location>
        <begin position="4"/>
        <end position="192"/>
    </location>
</feature>
<evidence type="ECO:0000259" key="1">
    <source>
        <dbReference type="Pfam" id="PF07287"/>
    </source>
</evidence>
<gene>
    <name evidence="2" type="ORF">RJ640_023784</name>
</gene>
<dbReference type="AlphaFoldDB" id="A0AA88UC35"/>